<dbReference type="GO" id="GO:0009317">
    <property type="term" value="C:acetyl-CoA carboxylase complex"/>
    <property type="evidence" value="ECO:0007669"/>
    <property type="project" value="InterPro"/>
</dbReference>
<feature type="domain" description="Lipoyl-binding" evidence="2">
    <location>
        <begin position="547"/>
        <end position="623"/>
    </location>
</feature>
<dbReference type="EMBL" id="DUTF01000039">
    <property type="protein sequence ID" value="HHY25481.1"/>
    <property type="molecule type" value="Genomic_DNA"/>
</dbReference>
<reference evidence="4 5" key="1">
    <citation type="journal article" date="2020" name="Biotechnol. Biofuels">
        <title>New insights from the biogas microbiome by comprehensive genome-resolved metagenomics of nearly 1600 species originating from multiple anaerobic digesters.</title>
        <authorList>
            <person name="Campanaro S."/>
            <person name="Treu L."/>
            <person name="Rodriguez-R L.M."/>
            <person name="Kovalovszki A."/>
            <person name="Ziels R.M."/>
            <person name="Maus I."/>
            <person name="Zhu X."/>
            <person name="Kougias P.G."/>
            <person name="Basile A."/>
            <person name="Luo G."/>
            <person name="Schluter A."/>
            <person name="Konstantinidis K.T."/>
            <person name="Angelidaki I."/>
        </authorList>
    </citation>
    <scope>NUCLEOTIDE SEQUENCE [LARGE SCALE GENOMIC DNA]</scope>
    <source>
        <strain evidence="4">AS05jafATM_4</strain>
    </source>
</reference>
<dbReference type="InterPro" id="IPR055268">
    <property type="entry name" value="PCB-like"/>
</dbReference>
<dbReference type="SUPFAM" id="SSF51569">
    <property type="entry name" value="Aldolase"/>
    <property type="match status" value="1"/>
</dbReference>
<dbReference type="Gene3D" id="3.20.20.70">
    <property type="entry name" value="Aldolase class I"/>
    <property type="match status" value="1"/>
</dbReference>
<evidence type="ECO:0000313" key="5">
    <source>
        <dbReference type="Proteomes" id="UP000553059"/>
    </source>
</evidence>
<dbReference type="Proteomes" id="UP000553059">
    <property type="component" value="Unassembled WGS sequence"/>
</dbReference>
<comment type="caution">
    <text evidence="4">The sequence shown here is derived from an EMBL/GenBank/DDBJ whole genome shotgun (WGS) entry which is preliminary data.</text>
</comment>
<dbReference type="SUPFAM" id="SSF51230">
    <property type="entry name" value="Single hybrid motif"/>
    <property type="match status" value="1"/>
</dbReference>
<dbReference type="InterPro" id="IPR000089">
    <property type="entry name" value="Biotin_lipoyl"/>
</dbReference>
<dbReference type="InterPro" id="IPR001249">
    <property type="entry name" value="AcCoA_biotinCC"/>
</dbReference>
<dbReference type="GO" id="GO:0004736">
    <property type="term" value="F:pyruvate carboxylase activity"/>
    <property type="evidence" value="ECO:0007669"/>
    <property type="project" value="TreeGrafter"/>
</dbReference>
<organism evidence="4 5">
    <name type="scientific">Desulfitobacterium dehalogenans</name>
    <dbReference type="NCBI Taxonomy" id="36854"/>
    <lineage>
        <taxon>Bacteria</taxon>
        <taxon>Bacillati</taxon>
        <taxon>Bacillota</taxon>
        <taxon>Clostridia</taxon>
        <taxon>Eubacteriales</taxon>
        <taxon>Desulfitobacteriaceae</taxon>
        <taxon>Desulfitobacterium</taxon>
    </lineage>
</organism>
<dbReference type="CDD" id="cd06850">
    <property type="entry name" value="biotinyl_domain"/>
    <property type="match status" value="1"/>
</dbReference>
<proteinExistence type="predicted"/>
<dbReference type="GO" id="GO:0003989">
    <property type="term" value="F:acetyl-CoA carboxylase activity"/>
    <property type="evidence" value="ECO:0007669"/>
    <property type="project" value="InterPro"/>
</dbReference>
<dbReference type="InterPro" id="IPR013785">
    <property type="entry name" value="Aldolase_TIM"/>
</dbReference>
<protein>
    <submittedName>
        <fullName evidence="4">Acetyl-CoA carboxylase biotin carboxyl carrier protein</fullName>
    </submittedName>
</protein>
<dbReference type="PANTHER" id="PTHR43778:SF2">
    <property type="entry name" value="PYRUVATE CARBOXYLASE, MITOCHONDRIAL"/>
    <property type="match status" value="1"/>
</dbReference>
<dbReference type="NCBIfam" id="NF006761">
    <property type="entry name" value="PRK09282.1"/>
    <property type="match status" value="1"/>
</dbReference>
<dbReference type="Pfam" id="PF00682">
    <property type="entry name" value="HMGL-like"/>
    <property type="match status" value="1"/>
</dbReference>
<dbReference type="PANTHER" id="PTHR43778">
    <property type="entry name" value="PYRUVATE CARBOXYLASE"/>
    <property type="match status" value="1"/>
</dbReference>
<dbReference type="Gene3D" id="2.40.50.100">
    <property type="match status" value="1"/>
</dbReference>
<dbReference type="InterPro" id="IPR003379">
    <property type="entry name" value="Carboxylase_cons_dom"/>
</dbReference>
<dbReference type="SUPFAM" id="SSF89000">
    <property type="entry name" value="post-HMGL domain-like"/>
    <property type="match status" value="1"/>
</dbReference>
<dbReference type="PROSITE" id="PS50991">
    <property type="entry name" value="PYR_CT"/>
    <property type="match status" value="1"/>
</dbReference>
<dbReference type="FunFam" id="2.40.50.100:FF:000003">
    <property type="entry name" value="Acetyl-CoA carboxylase biotin carboxyl carrier protein"/>
    <property type="match status" value="1"/>
</dbReference>
<evidence type="ECO:0000313" key="4">
    <source>
        <dbReference type="EMBL" id="HHY25481.1"/>
    </source>
</evidence>
<feature type="domain" description="Pyruvate carboxyltransferase" evidence="3">
    <location>
        <begin position="4"/>
        <end position="264"/>
    </location>
</feature>
<dbReference type="InterPro" id="IPR000891">
    <property type="entry name" value="PYR_CT"/>
</dbReference>
<dbReference type="PROSITE" id="PS50968">
    <property type="entry name" value="BIOTINYL_LIPOYL"/>
    <property type="match status" value="1"/>
</dbReference>
<keyword evidence="1" id="KW-0092">Biotin</keyword>
<evidence type="ECO:0000259" key="2">
    <source>
        <dbReference type="PROSITE" id="PS50968"/>
    </source>
</evidence>
<dbReference type="GO" id="GO:0006094">
    <property type="term" value="P:gluconeogenesis"/>
    <property type="evidence" value="ECO:0007669"/>
    <property type="project" value="TreeGrafter"/>
</dbReference>
<dbReference type="CDD" id="cd07937">
    <property type="entry name" value="DRE_TIM_PC_TC_5S"/>
    <property type="match status" value="1"/>
</dbReference>
<dbReference type="AlphaFoldDB" id="A0A7C6Z2B0"/>
<sequence length="624" mass="68695">MKPVKITDTTLRDAHQSLWATRMKTEDMLPILAELDQVGYHSLEVWGGATFDVCLRFLGEDPWERLRTIKQHVKKTPLQMLLRGQSLVGYQHYPDDVVREFVQLSVKNGIDIIRIFDALNDVRNMIVPMEAAKAAGAHVQASVVYTISPVHTLEHYLETAKALVDLGADSICIKDMAGLLTPQRGHKLVRLLKEELGVMVQLHTHYIGGMGTIAYLKAAEAGVDVIDTASVPLAFGASQPPVELVVRALQEFEFAPEMNIPQLFTIANYFEDLRKSRGFERGITRISDMRVFEHQVPGGMISNLVSQLEEQKALNRINEVLDEIPSVRAELGYPPLVTPTSQIVGTQAVLNVLSGARYKLVPAEVKAYVRGLYGRPPAPVDPEIQKQIIGDEEVLTIRPADKLEPGLKKAEQESKEFALSREDVLSYALFPQVAKKFFIEREKGVTVAAKSPSVPVSKEDSKMDLKEIKELIKLIGDTDITELNLESQGVKVAIKKGSTTVPAMALPVMGGTATEVSLQPASTVVGAPVVKASPEIQNPAEAPKKNLQYIKAPMVGTFYRSPAPDAPSFVELGQMVKESQTVCIIEAMKLMNEIEAEISGRIVEILVENGQPVEFGQPLFAVEK</sequence>
<gene>
    <name evidence="4" type="primary">accB</name>
    <name evidence="4" type="ORF">GX523_01795</name>
</gene>
<name>A0A7C6Z2B0_9FIRM</name>
<dbReference type="NCBIfam" id="TIGR00531">
    <property type="entry name" value="BCCP"/>
    <property type="match status" value="1"/>
</dbReference>
<evidence type="ECO:0000259" key="3">
    <source>
        <dbReference type="PROSITE" id="PS50991"/>
    </source>
</evidence>
<dbReference type="InterPro" id="IPR011053">
    <property type="entry name" value="Single_hybrid_motif"/>
</dbReference>
<dbReference type="GO" id="GO:0006633">
    <property type="term" value="P:fatty acid biosynthetic process"/>
    <property type="evidence" value="ECO:0007669"/>
    <property type="project" value="InterPro"/>
</dbReference>
<evidence type="ECO:0000256" key="1">
    <source>
        <dbReference type="ARBA" id="ARBA00023267"/>
    </source>
</evidence>
<dbReference type="PRINTS" id="PR01071">
    <property type="entry name" value="ACOABIOTINCC"/>
</dbReference>
<dbReference type="Pfam" id="PF00364">
    <property type="entry name" value="Biotin_lipoyl"/>
    <property type="match status" value="1"/>
</dbReference>
<dbReference type="Pfam" id="PF02436">
    <property type="entry name" value="PYC_OADA"/>
    <property type="match status" value="1"/>
</dbReference>
<accession>A0A7C6Z2B0</accession>